<dbReference type="Pfam" id="PF03462">
    <property type="entry name" value="PCRF"/>
    <property type="match status" value="1"/>
</dbReference>
<keyword evidence="4" id="KW-0648">Protein biosynthesis</keyword>
<name>A0A519BJM0_ACIG2</name>
<dbReference type="InterPro" id="IPR050057">
    <property type="entry name" value="Prokaryotic/Mito_RF"/>
</dbReference>
<dbReference type="SMART" id="SM00937">
    <property type="entry name" value="PCRF"/>
    <property type="match status" value="1"/>
</dbReference>
<evidence type="ECO:0000313" key="8">
    <source>
        <dbReference type="EMBL" id="RZD17460.1"/>
    </source>
</evidence>
<gene>
    <name evidence="8" type="ORF">EVJ46_03890</name>
</gene>
<keyword evidence="3" id="KW-0488">Methylation</keyword>
<evidence type="ECO:0000256" key="2">
    <source>
        <dbReference type="ARBA" id="ARBA00010835"/>
    </source>
</evidence>
<dbReference type="SUPFAM" id="SSF75620">
    <property type="entry name" value="Release factor"/>
    <property type="match status" value="1"/>
</dbReference>
<evidence type="ECO:0000256" key="1">
    <source>
        <dbReference type="ARBA" id="ARBA00002986"/>
    </source>
</evidence>
<dbReference type="InterPro" id="IPR005139">
    <property type="entry name" value="PCRF"/>
</dbReference>
<feature type="coiled-coil region" evidence="6">
    <location>
        <begin position="22"/>
        <end position="49"/>
    </location>
</feature>
<dbReference type="PANTHER" id="PTHR43804">
    <property type="entry name" value="LD18447P"/>
    <property type="match status" value="1"/>
</dbReference>
<dbReference type="InterPro" id="IPR004373">
    <property type="entry name" value="RF-1"/>
</dbReference>
<dbReference type="Gene3D" id="3.30.160.20">
    <property type="match status" value="1"/>
</dbReference>
<dbReference type="PANTHER" id="PTHR43804:SF7">
    <property type="entry name" value="LD18447P"/>
    <property type="match status" value="1"/>
</dbReference>
<dbReference type="GO" id="GO:0005737">
    <property type="term" value="C:cytoplasm"/>
    <property type="evidence" value="ECO:0007669"/>
    <property type="project" value="UniProtKB-ARBA"/>
</dbReference>
<evidence type="ECO:0000256" key="5">
    <source>
        <dbReference type="NCBIfam" id="TIGR00019"/>
    </source>
</evidence>
<dbReference type="Pfam" id="PF00472">
    <property type="entry name" value="RF-1"/>
    <property type="match status" value="1"/>
</dbReference>
<organism evidence="8 9">
    <name type="scientific">Acididesulfobacter guangdongensis</name>
    <dbReference type="NCBI Taxonomy" id="2597225"/>
    <lineage>
        <taxon>Bacteria</taxon>
        <taxon>Deltaproteobacteria</taxon>
        <taxon>Candidatus Acidulodesulfobacterales</taxon>
        <taxon>Candidatus Acididesulfobacter</taxon>
    </lineage>
</organism>
<evidence type="ECO:0000256" key="4">
    <source>
        <dbReference type="ARBA" id="ARBA00022917"/>
    </source>
</evidence>
<accession>A0A519BJM0</accession>
<reference evidence="8 9" key="1">
    <citation type="journal article" date="2019" name="ISME J.">
        <title>Insights into ecological role of a new deltaproteobacterial order Candidatus Acidulodesulfobacterales by metagenomics and metatranscriptomics.</title>
        <authorList>
            <person name="Tan S."/>
            <person name="Liu J."/>
            <person name="Fang Y."/>
            <person name="Hedlund B.P."/>
            <person name="Lian Z.H."/>
            <person name="Huang L.Y."/>
            <person name="Li J.T."/>
            <person name="Huang L.N."/>
            <person name="Li W.J."/>
            <person name="Jiang H.C."/>
            <person name="Dong H.L."/>
            <person name="Shu W.S."/>
        </authorList>
    </citation>
    <scope>NUCLEOTIDE SEQUENCE [LARGE SCALE GENOMIC DNA]</scope>
    <source>
        <strain evidence="8">AP2</strain>
    </source>
</reference>
<dbReference type="FunFam" id="3.30.160.20:FF:000004">
    <property type="entry name" value="Peptide chain release factor 1"/>
    <property type="match status" value="1"/>
</dbReference>
<evidence type="ECO:0000256" key="3">
    <source>
        <dbReference type="ARBA" id="ARBA00022481"/>
    </source>
</evidence>
<protein>
    <recommendedName>
        <fullName evidence="5">Peptide chain release factor 1</fullName>
    </recommendedName>
</protein>
<dbReference type="NCBIfam" id="TIGR00019">
    <property type="entry name" value="prfA"/>
    <property type="match status" value="1"/>
</dbReference>
<evidence type="ECO:0000256" key="6">
    <source>
        <dbReference type="SAM" id="Coils"/>
    </source>
</evidence>
<dbReference type="Gene3D" id="6.10.140.1950">
    <property type="match status" value="1"/>
</dbReference>
<keyword evidence="6" id="KW-0175">Coiled coil</keyword>
<dbReference type="Gene3D" id="3.30.70.1660">
    <property type="match status" value="1"/>
</dbReference>
<dbReference type="AlphaFoldDB" id="A0A519BJM0"/>
<dbReference type="EMBL" id="SGBC01000001">
    <property type="protein sequence ID" value="RZD17460.1"/>
    <property type="molecule type" value="Genomic_DNA"/>
</dbReference>
<comment type="similarity">
    <text evidence="2">Belongs to the prokaryotic/mitochondrial release factor family.</text>
</comment>
<sequence length="379" mass="43153">MEDLIEQNNYKNDNELPFVKLEDAIVQKCKELKEEAKNLNENIQEISKDGFNESAKEPIKRYNAIKRVTDTFDEYNKILSDIEELQRLKKKESDSELLAMEIHEINDLQAKANKASESIKEYFYPKDADADKDILLEIRAATGGEEAALFALDLYKMYNKYAIIKNFNFELISSSYSASGGLKEAVISVKGKDVFRLLKYESGVHRVQRIPATETQGRVHTSAATIAVMLEPEEIDLKIASEDLRIDVYRSTGHGGQSVNTTDSAVRITHLPTNLVVTCQDEKSQHKNKAKALRILRSRLLSRLEADKKSIEAKNRKNMVGSGDRSEKIRTYNFSQGRITDHRAGITLHKLNYIMEGNLDELLIPLSKYFESQKSLEIK</sequence>
<dbReference type="PROSITE" id="PS00745">
    <property type="entry name" value="RF_PROK_I"/>
    <property type="match status" value="1"/>
</dbReference>
<dbReference type="FunFam" id="3.30.70.1660:FF:000002">
    <property type="entry name" value="Peptide chain release factor 1"/>
    <property type="match status" value="1"/>
</dbReference>
<dbReference type="InterPro" id="IPR045853">
    <property type="entry name" value="Pep_chain_release_fac_I_sf"/>
</dbReference>
<dbReference type="InterPro" id="IPR000352">
    <property type="entry name" value="Pep_chain_release_fac_I"/>
</dbReference>
<dbReference type="Proteomes" id="UP000316562">
    <property type="component" value="Unassembled WGS sequence"/>
</dbReference>
<dbReference type="NCBIfam" id="NF001859">
    <property type="entry name" value="PRK00591.1"/>
    <property type="match status" value="1"/>
</dbReference>
<feature type="domain" description="Prokaryotic-type class I peptide chain release factors" evidence="7">
    <location>
        <begin position="250"/>
        <end position="266"/>
    </location>
</feature>
<comment type="caution">
    <text evidence="8">The sequence shown here is derived from an EMBL/GenBank/DDBJ whole genome shotgun (WGS) entry which is preliminary data.</text>
</comment>
<evidence type="ECO:0000259" key="7">
    <source>
        <dbReference type="PROSITE" id="PS00745"/>
    </source>
</evidence>
<evidence type="ECO:0000313" key="9">
    <source>
        <dbReference type="Proteomes" id="UP000316562"/>
    </source>
</evidence>
<dbReference type="GO" id="GO:0016149">
    <property type="term" value="F:translation release factor activity, codon specific"/>
    <property type="evidence" value="ECO:0007669"/>
    <property type="project" value="InterPro"/>
</dbReference>
<proteinExistence type="inferred from homology"/>
<comment type="function">
    <text evidence="1">Peptide chain release factor 1 directs the termination of translation in response to the peptide chain termination codons UAG and UAA.</text>
</comment>